<organism evidence="15 16">
    <name type="scientific">Tulasnella calospora MUT 4182</name>
    <dbReference type="NCBI Taxonomy" id="1051891"/>
    <lineage>
        <taxon>Eukaryota</taxon>
        <taxon>Fungi</taxon>
        <taxon>Dikarya</taxon>
        <taxon>Basidiomycota</taxon>
        <taxon>Agaricomycotina</taxon>
        <taxon>Agaricomycetes</taxon>
        <taxon>Cantharellales</taxon>
        <taxon>Tulasnellaceae</taxon>
        <taxon>Tulasnella</taxon>
    </lineage>
</organism>
<keyword evidence="5 11" id="KW-1133">Transmembrane helix</keyword>
<evidence type="ECO:0000256" key="9">
    <source>
        <dbReference type="ARBA" id="ARBA00023315"/>
    </source>
</evidence>
<keyword evidence="4 11" id="KW-0256">Endoplasmic reticulum</keyword>
<accession>A0A0C3M011</accession>
<evidence type="ECO:0000256" key="11">
    <source>
        <dbReference type="HAMAP-Rule" id="MF_03199"/>
    </source>
</evidence>
<evidence type="ECO:0000256" key="6">
    <source>
        <dbReference type="ARBA" id="ARBA00023136"/>
    </source>
</evidence>
<dbReference type="InterPro" id="IPR001594">
    <property type="entry name" value="Palmitoyltrfase_DHHC"/>
</dbReference>
<sequence>MPGNPIFGRLWVGGTTLLICFISYSSQIFVIWPWYGRELSLDLLKLLVPFNLLVGMLFWNYFLTVRTPPGSVPRNWGYEVKKLTGGPRHCRTCHSYKPPRAHHCKQCGKCVLRMDHHCPWVNNCVGHYNYGYFIRFLFYVDLACSYHLVMITKRALDGDSATSFTRDPSTSEVLFLVFNYASCVPVLICVGFFSLYHFYCLLTNTTTIEGWEKDKVATLIRRGKIREIKFPYHLGMRANVRAILGPNPLLWCWPTLMKGDGLRFTVAEGADPKVQDIWPPKDPTQYNENIGPRFAGDSPFTYGNNFNPHLEASNTQLRSRHQASRRAAEAEYENDDRLSTSTPSRESFSSNEYPDHHPGPGDGYTDGEGEDEPDVVNGSVRLRRGSEGWEVRPLSKEEIVSRYIATRGLEDPGVPAGGYVGPGVEAAVGAIGGVGRAGLGAGPGVPVPCGGMTLGKVGGAADGVGMGCGGEVAFACS</sequence>
<dbReference type="GO" id="GO:0005789">
    <property type="term" value="C:endoplasmic reticulum membrane"/>
    <property type="evidence" value="ECO:0007669"/>
    <property type="project" value="UniProtKB-SubCell"/>
</dbReference>
<evidence type="ECO:0000256" key="5">
    <source>
        <dbReference type="ARBA" id="ARBA00022989"/>
    </source>
</evidence>
<keyword evidence="6 11" id="KW-0472">Membrane</keyword>
<reference evidence="16" key="2">
    <citation type="submission" date="2015-01" db="EMBL/GenBank/DDBJ databases">
        <title>Evolutionary Origins and Diversification of the Mycorrhizal Mutualists.</title>
        <authorList>
            <consortium name="DOE Joint Genome Institute"/>
            <consortium name="Mycorrhizal Genomics Consortium"/>
            <person name="Kohler A."/>
            <person name="Kuo A."/>
            <person name="Nagy L.G."/>
            <person name="Floudas D."/>
            <person name="Copeland A."/>
            <person name="Barry K.W."/>
            <person name="Cichocki N."/>
            <person name="Veneault-Fourrey C."/>
            <person name="LaButti K."/>
            <person name="Lindquist E.A."/>
            <person name="Lipzen A."/>
            <person name="Lundell T."/>
            <person name="Morin E."/>
            <person name="Murat C."/>
            <person name="Riley R."/>
            <person name="Ohm R."/>
            <person name="Sun H."/>
            <person name="Tunlid A."/>
            <person name="Henrissat B."/>
            <person name="Grigoriev I.V."/>
            <person name="Hibbett D.S."/>
            <person name="Martin F."/>
        </authorList>
    </citation>
    <scope>NUCLEOTIDE SEQUENCE [LARGE SCALE GENOMIC DNA]</scope>
    <source>
        <strain evidence="16">MUT 4182</strain>
    </source>
</reference>
<dbReference type="EC" id="2.3.1.225" evidence="11"/>
<keyword evidence="7 11" id="KW-0564">Palmitate</keyword>
<evidence type="ECO:0000256" key="12">
    <source>
        <dbReference type="RuleBase" id="RU079119"/>
    </source>
</evidence>
<feature type="transmembrane region" description="Helical" evidence="11 12">
    <location>
        <begin position="6"/>
        <end position="31"/>
    </location>
</feature>
<dbReference type="PANTHER" id="PTHR12246">
    <property type="entry name" value="PALMITOYLTRANSFERASE ZDHHC16"/>
    <property type="match status" value="1"/>
</dbReference>
<gene>
    <name evidence="11" type="primary">PFA4</name>
    <name evidence="15" type="ORF">M407DRAFT_14980</name>
</gene>
<proteinExistence type="inferred from homology"/>
<evidence type="ECO:0000313" key="15">
    <source>
        <dbReference type="EMBL" id="KIO26982.1"/>
    </source>
</evidence>
<evidence type="ECO:0000256" key="8">
    <source>
        <dbReference type="ARBA" id="ARBA00023288"/>
    </source>
</evidence>
<keyword evidence="3 11" id="KW-0812">Transmembrane</keyword>
<feature type="transmembrane region" description="Helical" evidence="11 12">
    <location>
        <begin position="43"/>
        <end position="62"/>
    </location>
</feature>
<dbReference type="EMBL" id="KN823016">
    <property type="protein sequence ID" value="KIO26982.1"/>
    <property type="molecule type" value="Genomic_DNA"/>
</dbReference>
<keyword evidence="16" id="KW-1185">Reference proteome</keyword>
<dbReference type="HAMAP" id="MF_03199">
    <property type="entry name" value="DHHC_PAT_PFA4"/>
    <property type="match status" value="1"/>
</dbReference>
<protein>
    <recommendedName>
        <fullName evidence="11">Palmitoyltransferase PFA4</fullName>
        <ecNumber evidence="11">2.3.1.225</ecNumber>
    </recommendedName>
    <alternativeName>
        <fullName evidence="11">Protein S-acyltransferase</fullName>
        <shortName evidence="11">PAT</shortName>
    </alternativeName>
    <alternativeName>
        <fullName evidence="11">Protein fatty acyltransferase 4</fullName>
    </alternativeName>
</protein>
<comment type="function">
    <text evidence="11">Mediates the reversible addition of palmitate to target proteins, thereby regulating their membrane association and biological function.</text>
</comment>
<keyword evidence="2 11" id="KW-0808">Transferase</keyword>
<evidence type="ECO:0000259" key="14">
    <source>
        <dbReference type="Pfam" id="PF01529"/>
    </source>
</evidence>
<dbReference type="GO" id="GO:0019706">
    <property type="term" value="F:protein-cysteine S-palmitoyltransferase activity"/>
    <property type="evidence" value="ECO:0007669"/>
    <property type="project" value="UniProtKB-UniRule"/>
</dbReference>
<evidence type="ECO:0000256" key="4">
    <source>
        <dbReference type="ARBA" id="ARBA00022824"/>
    </source>
</evidence>
<feature type="region of interest" description="Disordered" evidence="13">
    <location>
        <begin position="274"/>
        <end position="380"/>
    </location>
</feature>
<keyword evidence="8 11" id="KW-0449">Lipoprotein</keyword>
<evidence type="ECO:0000256" key="2">
    <source>
        <dbReference type="ARBA" id="ARBA00022679"/>
    </source>
</evidence>
<evidence type="ECO:0000256" key="7">
    <source>
        <dbReference type="ARBA" id="ARBA00023139"/>
    </source>
</evidence>
<feature type="compositionally biased region" description="Low complexity" evidence="13">
    <location>
        <begin position="339"/>
        <end position="350"/>
    </location>
</feature>
<evidence type="ECO:0000256" key="3">
    <source>
        <dbReference type="ARBA" id="ARBA00022692"/>
    </source>
</evidence>
<dbReference type="AlphaFoldDB" id="A0A0C3M011"/>
<comment type="catalytic activity">
    <reaction evidence="10 11 12">
        <text>L-cysteinyl-[protein] + hexadecanoyl-CoA = S-hexadecanoyl-L-cysteinyl-[protein] + CoA</text>
        <dbReference type="Rhea" id="RHEA:36683"/>
        <dbReference type="Rhea" id="RHEA-COMP:10131"/>
        <dbReference type="Rhea" id="RHEA-COMP:11032"/>
        <dbReference type="ChEBI" id="CHEBI:29950"/>
        <dbReference type="ChEBI" id="CHEBI:57287"/>
        <dbReference type="ChEBI" id="CHEBI:57379"/>
        <dbReference type="ChEBI" id="CHEBI:74151"/>
        <dbReference type="EC" id="2.3.1.225"/>
    </reaction>
</comment>
<comment type="domain">
    <text evidence="11 12">The DHHC domain is required for palmitoyltransferase activity.</text>
</comment>
<evidence type="ECO:0000256" key="10">
    <source>
        <dbReference type="ARBA" id="ARBA00048048"/>
    </source>
</evidence>
<feature type="active site" description="S-palmitoyl cysteine intermediate" evidence="11">
    <location>
        <position position="118"/>
    </location>
</feature>
<feature type="transmembrane region" description="Helical" evidence="11 12">
    <location>
        <begin position="132"/>
        <end position="152"/>
    </location>
</feature>
<evidence type="ECO:0000313" key="16">
    <source>
        <dbReference type="Proteomes" id="UP000054248"/>
    </source>
</evidence>
<comment type="similarity">
    <text evidence="11">Belongs to the DHHC palmitoyltransferase family. PFA4 subfamily.</text>
</comment>
<dbReference type="STRING" id="1051891.A0A0C3M011"/>
<dbReference type="Proteomes" id="UP000054248">
    <property type="component" value="Unassembled WGS sequence"/>
</dbReference>
<feature type="compositionally biased region" description="Polar residues" evidence="13">
    <location>
        <begin position="301"/>
        <end position="317"/>
    </location>
</feature>
<reference evidence="15 16" key="1">
    <citation type="submission" date="2014-04" db="EMBL/GenBank/DDBJ databases">
        <authorList>
            <consortium name="DOE Joint Genome Institute"/>
            <person name="Kuo A."/>
            <person name="Girlanda M."/>
            <person name="Perotto S."/>
            <person name="Kohler A."/>
            <person name="Nagy L.G."/>
            <person name="Floudas D."/>
            <person name="Copeland A."/>
            <person name="Barry K.W."/>
            <person name="Cichocki N."/>
            <person name="Veneault-Fourrey C."/>
            <person name="LaButti K."/>
            <person name="Lindquist E.A."/>
            <person name="Lipzen A."/>
            <person name="Lundell T."/>
            <person name="Morin E."/>
            <person name="Murat C."/>
            <person name="Sun H."/>
            <person name="Tunlid A."/>
            <person name="Henrissat B."/>
            <person name="Grigoriev I.V."/>
            <person name="Hibbett D.S."/>
            <person name="Martin F."/>
            <person name="Nordberg H.P."/>
            <person name="Cantor M.N."/>
            <person name="Hua S.X."/>
        </authorList>
    </citation>
    <scope>NUCLEOTIDE SEQUENCE [LARGE SCALE GENOMIC DNA]</scope>
    <source>
        <strain evidence="15 16">MUT 4182</strain>
    </source>
</reference>
<comment type="subcellular location">
    <subcellularLocation>
        <location evidence="11">Endoplasmic reticulum membrane</location>
        <topology evidence="11">Multi-pass membrane protein</topology>
    </subcellularLocation>
    <subcellularLocation>
        <location evidence="1">Membrane</location>
        <topology evidence="1">Multi-pass membrane protein</topology>
    </subcellularLocation>
</comment>
<keyword evidence="9 11" id="KW-0012">Acyltransferase</keyword>
<evidence type="ECO:0000256" key="1">
    <source>
        <dbReference type="ARBA" id="ARBA00004141"/>
    </source>
</evidence>
<dbReference type="PROSITE" id="PS50216">
    <property type="entry name" value="DHHC"/>
    <property type="match status" value="1"/>
</dbReference>
<name>A0A0C3M011_9AGAM</name>
<dbReference type="Pfam" id="PF01529">
    <property type="entry name" value="DHHC"/>
    <property type="match status" value="1"/>
</dbReference>
<feature type="transmembrane region" description="Helical" evidence="11 12">
    <location>
        <begin position="173"/>
        <end position="199"/>
    </location>
</feature>
<feature type="compositionally biased region" description="Acidic residues" evidence="13">
    <location>
        <begin position="365"/>
        <end position="374"/>
    </location>
</feature>
<dbReference type="InterPro" id="IPR033682">
    <property type="entry name" value="PFA4"/>
</dbReference>
<evidence type="ECO:0000256" key="13">
    <source>
        <dbReference type="SAM" id="MobiDB-lite"/>
    </source>
</evidence>
<dbReference type="InterPro" id="IPR039859">
    <property type="entry name" value="PFA4/ZDH16/20/ERF2-like"/>
</dbReference>
<dbReference type="OrthoDB" id="331948at2759"/>
<feature type="domain" description="Palmitoyltransferase DHHC" evidence="14">
    <location>
        <begin position="86"/>
        <end position="213"/>
    </location>
</feature>
<dbReference type="HOGENOM" id="CLU_027721_9_0_1"/>